<evidence type="ECO:0000313" key="1">
    <source>
        <dbReference type="EMBL" id="MDQ2066735.1"/>
    </source>
</evidence>
<dbReference type="EMBL" id="JAVDBT010000008">
    <property type="protein sequence ID" value="MDQ2066735.1"/>
    <property type="molecule type" value="Genomic_DNA"/>
</dbReference>
<name>A0ABU0W0V4_9RHOB</name>
<protein>
    <submittedName>
        <fullName evidence="1">Uncharacterized protein</fullName>
    </submittedName>
</protein>
<gene>
    <name evidence="1" type="ORF">Q9295_10130</name>
</gene>
<proteinExistence type="predicted"/>
<evidence type="ECO:0000313" key="2">
    <source>
        <dbReference type="Proteomes" id="UP001239680"/>
    </source>
</evidence>
<dbReference type="Proteomes" id="UP001239680">
    <property type="component" value="Unassembled WGS sequence"/>
</dbReference>
<sequence>MTTYALVTADRSKILSVGERPTWIYEDAPVSDDVLRAGGFMTDSAGQVVLDDMGIPRLAEGRDGWVPVIVQPPPEIDPHFERCSLQDQSDWVIYEDKVVRGYVVETRSYIAVQAELINLADEAAEQCRSVFLTSTGGGQALEYSETRLEADSWVKDPNPDLDNYPMLRAELNALRAADPEATIEAVLDDVNFQTDLWRAVGAKIKEVRRTCKVLLTNSTTLEELRHIRDWAQAAFRDIANSGTFTPYHPITSISEGM</sequence>
<dbReference type="RefSeq" id="WP_306680444.1">
    <property type="nucleotide sequence ID" value="NZ_JAVDBT010000008.1"/>
</dbReference>
<organism evidence="1 2">
    <name type="scientific">Pseudogemmobacter lacusdianii</name>
    <dbReference type="NCBI Taxonomy" id="3069608"/>
    <lineage>
        <taxon>Bacteria</taxon>
        <taxon>Pseudomonadati</taxon>
        <taxon>Pseudomonadota</taxon>
        <taxon>Alphaproteobacteria</taxon>
        <taxon>Rhodobacterales</taxon>
        <taxon>Paracoccaceae</taxon>
        <taxon>Pseudogemmobacter</taxon>
    </lineage>
</organism>
<accession>A0ABU0W0V4</accession>
<keyword evidence="2" id="KW-1185">Reference proteome</keyword>
<comment type="caution">
    <text evidence="1">The sequence shown here is derived from an EMBL/GenBank/DDBJ whole genome shotgun (WGS) entry which is preliminary data.</text>
</comment>
<reference evidence="1 2" key="1">
    <citation type="submission" date="2023-08" db="EMBL/GenBank/DDBJ databases">
        <title>Characterization of two Paracoccaceae strains isolated from Phycosphere and proposal of Xinfangfangia lacusdiani sp. nov.</title>
        <authorList>
            <person name="Deng Y."/>
            <person name="Zhang Y.Q."/>
        </authorList>
    </citation>
    <scope>NUCLEOTIDE SEQUENCE [LARGE SCALE GENOMIC DNA]</scope>
    <source>
        <strain evidence="1 2">CPCC 101601</strain>
    </source>
</reference>